<evidence type="ECO:0000256" key="6">
    <source>
        <dbReference type="SAM" id="Phobius"/>
    </source>
</evidence>
<evidence type="ECO:0000259" key="7">
    <source>
        <dbReference type="Pfam" id="PF00892"/>
    </source>
</evidence>
<comment type="caution">
    <text evidence="8">The sequence shown here is derived from an EMBL/GenBank/DDBJ whole genome shotgun (WGS) entry which is preliminary data.</text>
</comment>
<keyword evidence="2" id="KW-1003">Cell membrane</keyword>
<protein>
    <submittedName>
        <fullName evidence="8">Multidrug DMT transporter</fullName>
    </submittedName>
</protein>
<dbReference type="PANTHER" id="PTHR32322">
    <property type="entry name" value="INNER MEMBRANE TRANSPORTER"/>
    <property type="match status" value="1"/>
</dbReference>
<dbReference type="InterPro" id="IPR037185">
    <property type="entry name" value="EmrE-like"/>
</dbReference>
<evidence type="ECO:0000313" key="9">
    <source>
        <dbReference type="Proteomes" id="UP000645257"/>
    </source>
</evidence>
<dbReference type="AlphaFoldDB" id="A0A918UAX0"/>
<dbReference type="PANTHER" id="PTHR32322:SF18">
    <property type="entry name" value="S-ADENOSYLMETHIONINE_S-ADENOSYLHOMOCYSTEINE TRANSPORTER"/>
    <property type="match status" value="1"/>
</dbReference>
<feature type="transmembrane region" description="Helical" evidence="6">
    <location>
        <begin position="146"/>
        <end position="164"/>
    </location>
</feature>
<keyword evidence="9" id="KW-1185">Reference proteome</keyword>
<feature type="transmembrane region" description="Helical" evidence="6">
    <location>
        <begin position="207"/>
        <end position="226"/>
    </location>
</feature>
<keyword evidence="5 6" id="KW-0472">Membrane</keyword>
<dbReference type="InterPro" id="IPR000620">
    <property type="entry name" value="EamA_dom"/>
</dbReference>
<reference evidence="8" key="1">
    <citation type="journal article" date="2014" name="Int. J. Syst. Evol. Microbiol.">
        <title>Complete genome sequence of Corynebacterium casei LMG S-19264T (=DSM 44701T), isolated from a smear-ripened cheese.</title>
        <authorList>
            <consortium name="US DOE Joint Genome Institute (JGI-PGF)"/>
            <person name="Walter F."/>
            <person name="Albersmeier A."/>
            <person name="Kalinowski J."/>
            <person name="Ruckert C."/>
        </authorList>
    </citation>
    <scope>NUCLEOTIDE SEQUENCE</scope>
    <source>
        <strain evidence="8">KCTC 32182</strain>
    </source>
</reference>
<feature type="transmembrane region" description="Helical" evidence="6">
    <location>
        <begin position="176"/>
        <end position="195"/>
    </location>
</feature>
<feature type="transmembrane region" description="Helical" evidence="6">
    <location>
        <begin position="238"/>
        <end position="256"/>
    </location>
</feature>
<evidence type="ECO:0000256" key="2">
    <source>
        <dbReference type="ARBA" id="ARBA00022475"/>
    </source>
</evidence>
<dbReference type="InterPro" id="IPR050638">
    <property type="entry name" value="AA-Vitamin_Transporters"/>
</dbReference>
<feature type="transmembrane region" description="Helical" evidence="6">
    <location>
        <begin position="268"/>
        <end position="287"/>
    </location>
</feature>
<gene>
    <name evidence="8" type="ORF">GCM10011289_25910</name>
</gene>
<name>A0A918UAX0_9NEIS</name>
<evidence type="ECO:0000256" key="1">
    <source>
        <dbReference type="ARBA" id="ARBA00004651"/>
    </source>
</evidence>
<evidence type="ECO:0000256" key="3">
    <source>
        <dbReference type="ARBA" id="ARBA00022692"/>
    </source>
</evidence>
<feature type="transmembrane region" description="Helical" evidence="6">
    <location>
        <begin position="30"/>
        <end position="50"/>
    </location>
</feature>
<feature type="transmembrane region" description="Helical" evidence="6">
    <location>
        <begin position="122"/>
        <end position="140"/>
    </location>
</feature>
<feature type="transmembrane region" description="Helical" evidence="6">
    <location>
        <begin position="93"/>
        <end position="110"/>
    </location>
</feature>
<proteinExistence type="predicted"/>
<sequence length="322" mass="34287">MSEIHYIRQSGLIDNSVIVTPKVAIVNPGMYLFSVGAILIWAVNAIINRLAAGLVDPATISFARWLIAGVALGVVFARPIWRQRRLIRPHLGQLTVLGLLGMVIYQCLAYEAAHTTTATNMGLISSLVPLFAAAFGAWLLDEPPTLGTLAGGALSLTGLAILLGHGRPEILIERGLATGDVLMLLAAVAYALYGVLIKRWALPLDLWVSLTLQILTVLPVLLLYYVSHGLPPVPARSLPLILYAGIPASILAPWLWMKGLAVLGPARASATINLMPVFIAAIATQFLGEQFAGYHLIGGTMTLAGVILSQKLTLPLFRTAAA</sequence>
<feature type="domain" description="EamA" evidence="7">
    <location>
        <begin position="31"/>
        <end position="163"/>
    </location>
</feature>
<dbReference type="GO" id="GO:0005886">
    <property type="term" value="C:plasma membrane"/>
    <property type="evidence" value="ECO:0007669"/>
    <property type="project" value="UniProtKB-SubCell"/>
</dbReference>
<reference evidence="8" key="2">
    <citation type="submission" date="2020-09" db="EMBL/GenBank/DDBJ databases">
        <authorList>
            <person name="Sun Q."/>
            <person name="Kim S."/>
        </authorList>
    </citation>
    <scope>NUCLEOTIDE SEQUENCE</scope>
    <source>
        <strain evidence="8">KCTC 32182</strain>
    </source>
</reference>
<comment type="subcellular location">
    <subcellularLocation>
        <location evidence="1">Cell membrane</location>
        <topology evidence="1">Multi-pass membrane protein</topology>
    </subcellularLocation>
</comment>
<dbReference type="Pfam" id="PF00892">
    <property type="entry name" value="EamA"/>
    <property type="match status" value="2"/>
</dbReference>
<feature type="transmembrane region" description="Helical" evidence="6">
    <location>
        <begin position="62"/>
        <end position="81"/>
    </location>
</feature>
<accession>A0A918UAX0</accession>
<dbReference type="SUPFAM" id="SSF103481">
    <property type="entry name" value="Multidrug resistance efflux transporter EmrE"/>
    <property type="match status" value="2"/>
</dbReference>
<keyword evidence="4 6" id="KW-1133">Transmembrane helix</keyword>
<dbReference type="EMBL" id="BMYX01000015">
    <property type="protein sequence ID" value="GGY21056.1"/>
    <property type="molecule type" value="Genomic_DNA"/>
</dbReference>
<organism evidence="8 9">
    <name type="scientific">Paludibacterium paludis</name>
    <dbReference type="NCBI Taxonomy" id="1225769"/>
    <lineage>
        <taxon>Bacteria</taxon>
        <taxon>Pseudomonadati</taxon>
        <taxon>Pseudomonadota</taxon>
        <taxon>Betaproteobacteria</taxon>
        <taxon>Neisseriales</taxon>
        <taxon>Chromobacteriaceae</taxon>
        <taxon>Paludibacterium</taxon>
    </lineage>
</organism>
<feature type="domain" description="EamA" evidence="7">
    <location>
        <begin position="178"/>
        <end position="308"/>
    </location>
</feature>
<keyword evidence="3 6" id="KW-0812">Transmembrane</keyword>
<evidence type="ECO:0000256" key="5">
    <source>
        <dbReference type="ARBA" id="ARBA00023136"/>
    </source>
</evidence>
<evidence type="ECO:0000256" key="4">
    <source>
        <dbReference type="ARBA" id="ARBA00022989"/>
    </source>
</evidence>
<evidence type="ECO:0000313" key="8">
    <source>
        <dbReference type="EMBL" id="GGY21056.1"/>
    </source>
</evidence>
<dbReference type="Proteomes" id="UP000645257">
    <property type="component" value="Unassembled WGS sequence"/>
</dbReference>